<feature type="domain" description="SPT23/MGA2-like DNA-binding" evidence="2">
    <location>
        <begin position="112"/>
        <end position="309"/>
    </location>
</feature>
<name>A0A367IWU4_RHIST</name>
<gene>
    <name evidence="3" type="ORF">CU098_001083</name>
</gene>
<evidence type="ECO:0000256" key="1">
    <source>
        <dbReference type="SAM" id="MobiDB-lite"/>
    </source>
</evidence>
<feature type="region of interest" description="Disordered" evidence="1">
    <location>
        <begin position="45"/>
        <end position="69"/>
    </location>
</feature>
<feature type="compositionally biased region" description="Polar residues" evidence="1">
    <location>
        <begin position="51"/>
        <end position="69"/>
    </location>
</feature>
<evidence type="ECO:0000313" key="4">
    <source>
        <dbReference type="Proteomes" id="UP000253551"/>
    </source>
</evidence>
<dbReference type="AlphaFoldDB" id="A0A367IWU4"/>
<sequence length="366" mass="41430">MSNYNFYSNDSLYYSPPSRTLSETDLKDLFEPLVDLTLFQDLSPSAVEASSPKTTDSLSDNDSSPHSQYTSFLKDPELVIHEPPNDFFLNYLTCDMPPEKPLYTNEESNRPQIRILGVPSTGAKSRVETQIKLCIQLMTKDEKKVVDWSYIRLGENMLARSRLRKSQQQVKPLDGSIATMVSDESKVLQLEAKVICASSSNTDHPVRMCVGCVRRERKRAERTKDGKSKDLVVLSQDMEAERDRILLFNCNPMINFSSGDAILPTRITCYCRHHNEKEGFRICFAMKNHQGHVVATGISPPIMITDDHKSSKQKNSRKRSRDENTHIISRPDTPAPSRRGSMSTGEEKNTLTSLSLEDGEDSEEEQ</sequence>
<reference evidence="3 4" key="1">
    <citation type="journal article" date="2018" name="G3 (Bethesda)">
        <title>Phylogenetic and Phylogenomic Definition of Rhizopus Species.</title>
        <authorList>
            <person name="Gryganskyi A.P."/>
            <person name="Golan J."/>
            <person name="Dolatabadi S."/>
            <person name="Mondo S."/>
            <person name="Robb S."/>
            <person name="Idnurm A."/>
            <person name="Muszewska A."/>
            <person name="Steczkiewicz K."/>
            <person name="Masonjones S."/>
            <person name="Liao H.L."/>
            <person name="Gajdeczka M.T."/>
            <person name="Anike F."/>
            <person name="Vuek A."/>
            <person name="Anishchenko I.M."/>
            <person name="Voigt K."/>
            <person name="de Hoog G.S."/>
            <person name="Smith M.E."/>
            <person name="Heitman J."/>
            <person name="Vilgalys R."/>
            <person name="Stajich J.E."/>
        </authorList>
    </citation>
    <scope>NUCLEOTIDE SEQUENCE [LARGE SCALE GENOMIC DNA]</scope>
    <source>
        <strain evidence="3 4">LSU 92-RS-03</strain>
    </source>
</reference>
<feature type="non-terminal residue" evidence="3">
    <location>
        <position position="366"/>
    </location>
</feature>
<dbReference type="STRING" id="4846.A0A367IWU4"/>
<comment type="caution">
    <text evidence="3">The sequence shown here is derived from an EMBL/GenBank/DDBJ whole genome shotgun (WGS) entry which is preliminary data.</text>
</comment>
<evidence type="ECO:0000259" key="2">
    <source>
        <dbReference type="Pfam" id="PF25603"/>
    </source>
</evidence>
<dbReference type="OrthoDB" id="71307at2759"/>
<keyword evidence="4" id="KW-1185">Reference proteome</keyword>
<organism evidence="3 4">
    <name type="scientific">Rhizopus stolonifer</name>
    <name type="common">Rhizopus nigricans</name>
    <dbReference type="NCBI Taxonomy" id="4846"/>
    <lineage>
        <taxon>Eukaryota</taxon>
        <taxon>Fungi</taxon>
        <taxon>Fungi incertae sedis</taxon>
        <taxon>Mucoromycota</taxon>
        <taxon>Mucoromycotina</taxon>
        <taxon>Mucoromycetes</taxon>
        <taxon>Mucorales</taxon>
        <taxon>Mucorineae</taxon>
        <taxon>Rhizopodaceae</taxon>
        <taxon>Rhizopus</taxon>
    </lineage>
</organism>
<accession>A0A367IWU4</accession>
<feature type="region of interest" description="Disordered" evidence="1">
    <location>
        <begin position="299"/>
        <end position="366"/>
    </location>
</feature>
<dbReference type="Proteomes" id="UP000253551">
    <property type="component" value="Unassembled WGS sequence"/>
</dbReference>
<feature type="compositionally biased region" description="Acidic residues" evidence="1">
    <location>
        <begin position="357"/>
        <end position="366"/>
    </location>
</feature>
<evidence type="ECO:0000313" key="3">
    <source>
        <dbReference type="EMBL" id="RCH82147.1"/>
    </source>
</evidence>
<proteinExistence type="predicted"/>
<dbReference type="InterPro" id="IPR057962">
    <property type="entry name" value="SPT23_MGA2_DBD"/>
</dbReference>
<dbReference type="EMBL" id="PJQM01005215">
    <property type="protein sequence ID" value="RCH82147.1"/>
    <property type="molecule type" value="Genomic_DNA"/>
</dbReference>
<protein>
    <recommendedName>
        <fullName evidence="2">SPT23/MGA2-like DNA-binding domain-containing protein</fullName>
    </recommendedName>
</protein>
<dbReference type="Pfam" id="PF25603">
    <property type="entry name" value="SPT23_MGA2_DBD"/>
    <property type="match status" value="1"/>
</dbReference>